<dbReference type="Proteomes" id="UP000095709">
    <property type="component" value="Unassembled WGS sequence"/>
</dbReference>
<dbReference type="Proteomes" id="UP000737612">
    <property type="component" value="Unassembled WGS sequence"/>
</dbReference>
<protein>
    <submittedName>
        <fullName evidence="1">Uncharacterized protein</fullName>
    </submittedName>
</protein>
<dbReference type="RefSeq" id="WP_055266738.1">
    <property type="nucleotide sequence ID" value="NZ_CZAL01000009.1"/>
</dbReference>
<evidence type="ECO:0000313" key="2">
    <source>
        <dbReference type="EMBL" id="MBN2953639.1"/>
    </source>
</evidence>
<name>A0A174MU47_9FIRM</name>
<dbReference type="EMBL" id="CZAL01000009">
    <property type="protein sequence ID" value="CUP37730.1"/>
    <property type="molecule type" value="Genomic_DNA"/>
</dbReference>
<proteinExistence type="predicted"/>
<sequence>MASTFGLPLGDGALLSGRPLVRFQSDAQINSQNVDALEIGDTDGSPIEVRLPLIAPDDPNSPVRIPAITTHEMWEGDNGLYNTFHRFLSDFIQEQCNLDRTRHLE</sequence>
<reference evidence="1 3" key="1">
    <citation type="submission" date="2015-09" db="EMBL/GenBank/DDBJ databases">
        <authorList>
            <consortium name="Pathogen Informatics"/>
        </authorList>
    </citation>
    <scope>NUCLEOTIDE SEQUENCE [LARGE SCALE GENOMIC DNA]</scope>
    <source>
        <strain evidence="1 3">2789STDY5834885</strain>
    </source>
</reference>
<gene>
    <name evidence="1" type="ORF">ERS852498_01847</name>
    <name evidence="2" type="ORF">JTJ23_08605</name>
</gene>
<evidence type="ECO:0000313" key="1">
    <source>
        <dbReference type="EMBL" id="CUP37730.1"/>
    </source>
</evidence>
<dbReference type="AlphaFoldDB" id="A0A174MU47"/>
<organism evidence="1 3">
    <name type="scientific">Fusicatenibacter saccharivorans</name>
    <dbReference type="NCBI Taxonomy" id="1150298"/>
    <lineage>
        <taxon>Bacteria</taxon>
        <taxon>Bacillati</taxon>
        <taxon>Bacillota</taxon>
        <taxon>Clostridia</taxon>
        <taxon>Lachnospirales</taxon>
        <taxon>Lachnospiraceae</taxon>
        <taxon>Fusicatenibacter</taxon>
    </lineage>
</organism>
<evidence type="ECO:0000313" key="3">
    <source>
        <dbReference type="Proteomes" id="UP000095709"/>
    </source>
</evidence>
<dbReference type="EMBL" id="JAFHBD010000035">
    <property type="protein sequence ID" value="MBN2953639.1"/>
    <property type="molecule type" value="Genomic_DNA"/>
</dbReference>
<reference evidence="2" key="2">
    <citation type="submission" date="2021-02" db="EMBL/GenBank/DDBJ databases">
        <title>Metagenome-assembled genomes from human diarrheal sample B26.</title>
        <authorList>
            <person name="Ateba T.P."/>
            <person name="Alayande K.A."/>
            <person name="Mwanza M."/>
        </authorList>
    </citation>
    <scope>NUCLEOTIDE SEQUENCE</scope>
    <source>
        <strain evidence="2">06WH</strain>
    </source>
</reference>
<accession>A0A174MU47</accession>